<dbReference type="EC" id="1.13.11.3"/>
<dbReference type="GO" id="GO:0018578">
    <property type="term" value="F:protocatechuate 3,4-dioxygenase activity"/>
    <property type="evidence" value="ECO:0007669"/>
    <property type="project" value="UniProtKB-EC"/>
</dbReference>
<sequence>TQPLNYFQNTASQRYGTY</sequence>
<protein>
    <submittedName>
        <fullName>Protocatechuate 3,4-dioxygenase type I alpha subunit</fullName>
        <ecNumber>1.13.11.3</ecNumber>
    </submittedName>
</protein>
<reference key="1">
    <citation type="journal article" date="1996" name="Arch. Microbiol.">
        <title>Purification and characterization of a novel type of protocatechuate 3,4-dioxygenase with the ability to oxidize 4-sulfocatechol.</title>
        <authorList>
            <person name="Hammer A."/>
            <person name="Stolz A."/>
            <person name="Knackmuss H."/>
        </authorList>
    </citation>
    <scope>PROTEIN SEQUENCE</scope>
</reference>
<name>Q9R4C6_AGRTU</name>
<organism>
    <name type="scientific">Agrobacterium tumefaciens</name>
    <dbReference type="NCBI Taxonomy" id="358"/>
    <lineage>
        <taxon>Bacteria</taxon>
        <taxon>Pseudomonadati</taxon>
        <taxon>Pseudomonadota</taxon>
        <taxon>Alphaproteobacteria</taxon>
        <taxon>Hyphomicrobiales</taxon>
        <taxon>Rhizobiaceae</taxon>
        <taxon>Rhizobium/Agrobacterium group</taxon>
        <taxon>Agrobacterium</taxon>
        <taxon>Agrobacterium tumefaciens complex</taxon>
    </lineage>
</organism>
<proteinExistence type="evidence at protein level"/>
<keyword id="KW-0903">Direct protein sequencing</keyword>
<accession>Q9R4C6</accession>
<dbReference type="AlphaFoldDB" id="Q9R4C6"/>